<reference evidence="2 3" key="1">
    <citation type="submission" date="2020-04" db="EMBL/GenBank/DDBJ databases">
        <title>Sequencing and Assembly of C. fimi.</title>
        <authorList>
            <person name="Ramsey A.R."/>
        </authorList>
    </citation>
    <scope>NUCLEOTIDE SEQUENCE [LARGE SCALE GENOMIC DNA]</scope>
    <source>
        <strain evidence="2 3">SB</strain>
    </source>
</reference>
<evidence type="ECO:0000313" key="2">
    <source>
        <dbReference type="EMBL" id="NMR19975.1"/>
    </source>
</evidence>
<dbReference type="RefSeq" id="WP_169324359.1">
    <property type="nucleotide sequence ID" value="NZ_JABCJJ010000008.1"/>
</dbReference>
<dbReference type="AlphaFoldDB" id="A0A7Y0LXQ2"/>
<feature type="compositionally biased region" description="Low complexity" evidence="1">
    <location>
        <begin position="191"/>
        <end position="212"/>
    </location>
</feature>
<sequence length="348" mass="35104">MLVLAAPTSAVADHDGNPGRIGGGVRGFGHEVLCSELGSSNRAEIVGHLVVAPGSRCDLSRSTVTGTVLVGLAGSLRMDRSTVQGDVVLQYATSAAVTRSLVNGNVRLLGPEIDVSVVSSTLRRGVRGSAGSLYVENARVDGAINVTSSGDVTISQTTVAGWISLRGGQSRAWRLLGGEITRVGSGGSVGSGVSALSSASTPSGGVGSPSGRVSVEWSTAARVTSDGARQVRVCGTDIVGDLTVTRAPEGLGLGFADYGDGLCDRARLRPWHVRHAWAPDQRDAVTVGGSVLIADVPGPVVVRRTTILGDLTCPGPASATLTVARGSAPAVLDLAGVAVGGNRLGRCA</sequence>
<dbReference type="Proteomes" id="UP000562124">
    <property type="component" value="Unassembled WGS sequence"/>
</dbReference>
<evidence type="ECO:0000256" key="1">
    <source>
        <dbReference type="SAM" id="MobiDB-lite"/>
    </source>
</evidence>
<organism evidence="2 3">
    <name type="scientific">Cellulomonas fimi</name>
    <dbReference type="NCBI Taxonomy" id="1708"/>
    <lineage>
        <taxon>Bacteria</taxon>
        <taxon>Bacillati</taxon>
        <taxon>Actinomycetota</taxon>
        <taxon>Actinomycetes</taxon>
        <taxon>Micrococcales</taxon>
        <taxon>Cellulomonadaceae</taxon>
        <taxon>Cellulomonas</taxon>
    </lineage>
</organism>
<name>A0A7Y0LXQ2_CELFI</name>
<feature type="region of interest" description="Disordered" evidence="1">
    <location>
        <begin position="187"/>
        <end position="212"/>
    </location>
</feature>
<dbReference type="EMBL" id="JABCJJ010000008">
    <property type="protein sequence ID" value="NMR19975.1"/>
    <property type="molecule type" value="Genomic_DNA"/>
</dbReference>
<keyword evidence="3" id="KW-1185">Reference proteome</keyword>
<evidence type="ECO:0000313" key="3">
    <source>
        <dbReference type="Proteomes" id="UP000562124"/>
    </source>
</evidence>
<protein>
    <submittedName>
        <fullName evidence="2">Uncharacterized protein</fullName>
    </submittedName>
</protein>
<accession>A0A7Y0LXQ2</accession>
<gene>
    <name evidence="2" type="ORF">HIR71_07015</name>
</gene>
<proteinExistence type="predicted"/>
<comment type="caution">
    <text evidence="2">The sequence shown here is derived from an EMBL/GenBank/DDBJ whole genome shotgun (WGS) entry which is preliminary data.</text>
</comment>